<dbReference type="EMBL" id="HE616742">
    <property type="protein sequence ID" value="CCE89894.1"/>
    <property type="molecule type" value="Genomic_DNA"/>
</dbReference>
<keyword evidence="5" id="KW-1185">Reference proteome</keyword>
<reference evidence="4 5" key="1">
    <citation type="journal article" date="2011" name="Proc. Natl. Acad. Sci. U.S.A.">
        <title>Evolutionary erosion of yeast sex chromosomes by mating-type switching accidents.</title>
        <authorList>
            <person name="Gordon J.L."/>
            <person name="Armisen D."/>
            <person name="Proux-Wera E."/>
            <person name="Oheigeartaigh S.S."/>
            <person name="Byrne K.P."/>
            <person name="Wolfe K.H."/>
        </authorList>
    </citation>
    <scope>NUCLEOTIDE SEQUENCE [LARGE SCALE GENOMIC DNA]</scope>
    <source>
        <strain evidence="5">ATCC 10662 / CBS 1146 / NBRC 0425 / NCYC 2629 / NRRL Y-866</strain>
    </source>
</reference>
<keyword evidence="2" id="KW-0809">Transit peptide</keyword>
<dbReference type="InParanoid" id="G8ZMQ0"/>
<accession>G8ZMQ0</accession>
<evidence type="ECO:0000256" key="2">
    <source>
        <dbReference type="ARBA" id="ARBA00022946"/>
    </source>
</evidence>
<dbReference type="Gene3D" id="3.40.50.300">
    <property type="entry name" value="P-loop containing nucleotide triphosphate hydrolases"/>
    <property type="match status" value="1"/>
</dbReference>
<proteinExistence type="predicted"/>
<gene>
    <name evidence="4" type="primary">TDEL0A05620</name>
    <name evidence="4" type="ORF">TDEL_0A05620</name>
</gene>
<dbReference type="GO" id="GO:0005743">
    <property type="term" value="C:mitochondrial inner membrane"/>
    <property type="evidence" value="ECO:0007669"/>
    <property type="project" value="EnsemblFungi"/>
</dbReference>
<name>G8ZMQ0_TORDE</name>
<dbReference type="OrthoDB" id="1696305at2759"/>
<dbReference type="GeneID" id="11502816"/>
<dbReference type="HOGENOM" id="CLU_025792_1_0_1"/>
<sequence>MLVLNARKRNLRLVATCFRRFINCNSCGVQLQSKDSSSVGFYLKPKTPEAKNLNSLEDVRYLLFSQELQSVKEGVPVGSLEDLKKAKSKPLICKRCSDSLYLNKYTKEDFPRFSFDQVLNYVPKNGNIIHVVPLPEFPFHVSKKALQGDELTSTLVLTKGDQLAKDKATLQRKVSVFFKDFMKYHLGLTSNKIIATSALKKWNIRTVFSNMKASNYLLGDANVGKSTLINGLLREFMGYKVEVDRSGNVTMQQPLQDKRYDTQSFLKAQNAGVSHIPNMTRNLQAYKVSDKVICDLPGFTTNLQENDLDDIIRHEWLEKIRKTHQFKSEKLKKKTYISLKGTDNGGCLTVGGIFFLVPPPGSINQVVKYIPGPEYQFSNVTKALEVFKSCNESADHSLAKFCGIKPEVSKLDAYDRHVIPPFQGSIEIVFKDIGYILLRSTGKYNFTSPYEIWAPKGIQVCIREPLHLLIESGFMKNVESSGTESACPRKRPLVSSTYIMPVEETKPLDRMKEMYLQRTQNDLSSRRFANADPWEVVKNLRDEPPNLYWHYQW</sequence>
<dbReference type="FunCoup" id="G8ZMQ0">
    <property type="interactions" value="114"/>
</dbReference>
<dbReference type="PANTHER" id="PTHR46434">
    <property type="entry name" value="GENETIC INTERACTOR OF PROHIBITINS 3, MITOCHONDRIAL"/>
    <property type="match status" value="1"/>
</dbReference>
<organism evidence="4 5">
    <name type="scientific">Torulaspora delbrueckii</name>
    <name type="common">Yeast</name>
    <name type="synonym">Candida colliculosa</name>
    <dbReference type="NCBI Taxonomy" id="4950"/>
    <lineage>
        <taxon>Eukaryota</taxon>
        <taxon>Fungi</taxon>
        <taxon>Dikarya</taxon>
        <taxon>Ascomycota</taxon>
        <taxon>Saccharomycotina</taxon>
        <taxon>Saccharomycetes</taxon>
        <taxon>Saccharomycetales</taxon>
        <taxon>Saccharomycetaceae</taxon>
        <taxon>Torulaspora</taxon>
    </lineage>
</organism>
<dbReference type="GO" id="GO:0005525">
    <property type="term" value="F:GTP binding"/>
    <property type="evidence" value="ECO:0007669"/>
    <property type="project" value="InterPro"/>
</dbReference>
<evidence type="ECO:0000313" key="4">
    <source>
        <dbReference type="EMBL" id="CCE89894.1"/>
    </source>
</evidence>
<evidence type="ECO:0000256" key="3">
    <source>
        <dbReference type="ARBA" id="ARBA00031834"/>
    </source>
</evidence>
<dbReference type="InterPro" id="IPR050896">
    <property type="entry name" value="Mito_lipid_metab_GTPase"/>
</dbReference>
<protein>
    <recommendedName>
        <fullName evidence="1">Genetic interactor of prohibitins 3, mitochondrial</fullName>
    </recommendedName>
    <alternativeName>
        <fullName evidence="3">Found in mitochondrial proteome protein 38</fullName>
    </alternativeName>
</protein>
<dbReference type="PANTHER" id="PTHR46434:SF1">
    <property type="entry name" value="GENETIC INTERACTOR OF PROHIBITINS 3, MITOCHONDRIAL"/>
    <property type="match status" value="1"/>
</dbReference>
<dbReference type="STRING" id="1076872.G8ZMQ0"/>
<dbReference type="AlphaFoldDB" id="G8ZMQ0"/>
<dbReference type="GO" id="GO:0030490">
    <property type="term" value="P:maturation of SSU-rRNA"/>
    <property type="evidence" value="ECO:0007669"/>
    <property type="project" value="EnsemblFungi"/>
</dbReference>
<evidence type="ECO:0000256" key="1">
    <source>
        <dbReference type="ARBA" id="ARBA00018901"/>
    </source>
</evidence>
<dbReference type="KEGG" id="tdl:TDEL_0A05620"/>
<dbReference type="RefSeq" id="XP_003679105.1">
    <property type="nucleotide sequence ID" value="XM_003679057.1"/>
</dbReference>
<evidence type="ECO:0000313" key="5">
    <source>
        <dbReference type="Proteomes" id="UP000005627"/>
    </source>
</evidence>
<dbReference type="eggNOG" id="ENOG502S0UP">
    <property type="taxonomic scope" value="Eukaryota"/>
</dbReference>
<dbReference type="Proteomes" id="UP000005627">
    <property type="component" value="Chromosome 1"/>
</dbReference>
<dbReference type="SUPFAM" id="SSF52540">
    <property type="entry name" value="P-loop containing nucleoside triphosphate hydrolases"/>
    <property type="match status" value="1"/>
</dbReference>
<dbReference type="InterPro" id="IPR027417">
    <property type="entry name" value="P-loop_NTPase"/>
</dbReference>